<dbReference type="InterPro" id="IPR051473">
    <property type="entry name" value="P2Ox-like"/>
</dbReference>
<dbReference type="AlphaFoldDB" id="A0A089WPM9"/>
<dbReference type="InterPro" id="IPR007867">
    <property type="entry name" value="GMC_OxRtase_C"/>
</dbReference>
<organism evidence="8 9">
    <name type="scientific">Pseudomonas cremoricolorata</name>
    <dbReference type="NCBI Taxonomy" id="157783"/>
    <lineage>
        <taxon>Bacteria</taxon>
        <taxon>Pseudomonadati</taxon>
        <taxon>Pseudomonadota</taxon>
        <taxon>Gammaproteobacteria</taxon>
        <taxon>Pseudomonadales</taxon>
        <taxon>Pseudomonadaceae</taxon>
        <taxon>Pseudomonas</taxon>
    </lineage>
</organism>
<keyword evidence="3" id="KW-0285">Flavoprotein</keyword>
<evidence type="ECO:0000256" key="4">
    <source>
        <dbReference type="ARBA" id="ARBA00022827"/>
    </source>
</evidence>
<feature type="domain" description="Glucose-methanol-choline oxidoreductase N-terminal" evidence="6">
    <location>
        <begin position="236"/>
        <end position="336"/>
    </location>
</feature>
<dbReference type="SUPFAM" id="SSF51905">
    <property type="entry name" value="FAD/NAD(P)-binding domain"/>
    <property type="match status" value="1"/>
</dbReference>
<sequence length="591" mass="64304">MTTQAKKLPATDVVVVGLGWAGSIVAKELADAGLRVIGFERGAWRDTASDFNIASAADELRYVQRQELMLRTRQNTCTMRNNVTQTALPMRTWGSFHPGNGTGGAGNHWAGITFRFQPDEFRLKSHLEERYGKQALDGLTLQDWGTTWEEMEPFYDAFERVAGISGKAGNIDGNLIEGGNPFEGPRKRDYPNPPTQQTYAPTLFAEAARNLGYKPFPVPSALAFQGYTNSYGVTMGPCTFCGFCTNYGCANYSKASAIVNVLPALIRMPNFTAMTHCEVLEVRKDSSGKRATGIVYVDANGQTWEQPAQIVVVAAFTFENVRLMLLSGIGEPYDPVSNTGTTGRNYAYQTANNVQLFFDEGKHFNPFIGGGAIGMGIDEFNNDNFDHSGLGFVGGGSTRVTPIGAAPIASRPVPPGTPRWGSQWKKTTAQYYSASMSIGCEASNYSSRTNYLSLDPTYKDPHGRPLLRITFDFTENDLRMAQYVTGKTAEIARALNPSLVVESPRKAPWNNTSYQSSHVVGGFVMGADPATSSVNKHLQVWDVPNLFVVGASAFPQNPGYNPTGTVGALAFKAAHAIRTLYLKNPGEMISV</sequence>
<dbReference type="Pfam" id="PF00732">
    <property type="entry name" value="GMC_oxred_N"/>
    <property type="match status" value="1"/>
</dbReference>
<comment type="similarity">
    <text evidence="2">Belongs to the GMC oxidoreductase family.</text>
</comment>
<feature type="domain" description="Glucose-methanol-choline oxidoreductase C-terminal" evidence="7">
    <location>
        <begin position="448"/>
        <end position="570"/>
    </location>
</feature>
<dbReference type="InterPro" id="IPR036188">
    <property type="entry name" value="FAD/NAD-bd_sf"/>
</dbReference>
<dbReference type="EMBL" id="CP009455">
    <property type="protein sequence ID" value="AIR91230.1"/>
    <property type="molecule type" value="Genomic_DNA"/>
</dbReference>
<evidence type="ECO:0000259" key="7">
    <source>
        <dbReference type="Pfam" id="PF05199"/>
    </source>
</evidence>
<dbReference type="KEGG" id="psw:LK03_19020"/>
<evidence type="ECO:0000256" key="5">
    <source>
        <dbReference type="ARBA" id="ARBA00023002"/>
    </source>
</evidence>
<evidence type="ECO:0000256" key="2">
    <source>
        <dbReference type="ARBA" id="ARBA00010790"/>
    </source>
</evidence>
<dbReference type="RefSeq" id="WP_038413985.1">
    <property type="nucleotide sequence ID" value="NZ_CP009455.1"/>
</dbReference>
<dbReference type="PANTHER" id="PTHR42784:SF1">
    <property type="entry name" value="PYRANOSE 2-OXIDASE"/>
    <property type="match status" value="1"/>
</dbReference>
<dbReference type="Proteomes" id="UP000029493">
    <property type="component" value="Chromosome"/>
</dbReference>
<dbReference type="InterPro" id="IPR000172">
    <property type="entry name" value="GMC_OxRdtase_N"/>
</dbReference>
<dbReference type="OrthoDB" id="9787779at2"/>
<gene>
    <name evidence="8" type="ORF">LK03_19020</name>
</gene>
<dbReference type="eggNOG" id="COG2303">
    <property type="taxonomic scope" value="Bacteria"/>
</dbReference>
<dbReference type="GO" id="GO:0050660">
    <property type="term" value="F:flavin adenine dinucleotide binding"/>
    <property type="evidence" value="ECO:0007669"/>
    <property type="project" value="InterPro"/>
</dbReference>
<name>A0A089WPM9_9PSED</name>
<dbReference type="GO" id="GO:0016614">
    <property type="term" value="F:oxidoreductase activity, acting on CH-OH group of donors"/>
    <property type="evidence" value="ECO:0007669"/>
    <property type="project" value="InterPro"/>
</dbReference>
<proteinExistence type="inferred from homology"/>
<keyword evidence="5" id="KW-0560">Oxidoreductase</keyword>
<dbReference type="Pfam" id="PF05199">
    <property type="entry name" value="GMC_oxred_C"/>
    <property type="match status" value="1"/>
</dbReference>
<keyword evidence="4" id="KW-0274">FAD</keyword>
<evidence type="ECO:0000259" key="6">
    <source>
        <dbReference type="Pfam" id="PF00732"/>
    </source>
</evidence>
<evidence type="ECO:0000256" key="3">
    <source>
        <dbReference type="ARBA" id="ARBA00022630"/>
    </source>
</evidence>
<evidence type="ECO:0000313" key="8">
    <source>
        <dbReference type="EMBL" id="AIR91230.1"/>
    </source>
</evidence>
<dbReference type="Gene3D" id="3.50.50.60">
    <property type="entry name" value="FAD/NAD(P)-binding domain"/>
    <property type="match status" value="2"/>
</dbReference>
<keyword evidence="9" id="KW-1185">Reference proteome</keyword>
<dbReference type="STRING" id="157783.LK03_19020"/>
<dbReference type="PANTHER" id="PTHR42784">
    <property type="entry name" value="PYRANOSE 2-OXIDASE"/>
    <property type="match status" value="1"/>
</dbReference>
<accession>A0A089WPM9</accession>
<evidence type="ECO:0000313" key="9">
    <source>
        <dbReference type="Proteomes" id="UP000029493"/>
    </source>
</evidence>
<reference evidence="8 9" key="1">
    <citation type="submission" date="2014-09" db="EMBL/GenBank/DDBJ databases">
        <authorList>
            <person name="Chan K.-G."/>
        </authorList>
    </citation>
    <scope>NUCLEOTIDE SEQUENCE [LARGE SCALE GENOMIC DNA]</scope>
    <source>
        <strain evidence="8 9">ND07</strain>
    </source>
</reference>
<protein>
    <submittedName>
        <fullName evidence="8">GMC family oxidoreductase</fullName>
    </submittedName>
</protein>
<comment type="cofactor">
    <cofactor evidence="1">
        <name>FAD</name>
        <dbReference type="ChEBI" id="CHEBI:57692"/>
    </cofactor>
</comment>
<evidence type="ECO:0000256" key="1">
    <source>
        <dbReference type="ARBA" id="ARBA00001974"/>
    </source>
</evidence>
<dbReference type="SUPFAM" id="SSF54373">
    <property type="entry name" value="FAD-linked reductases, C-terminal domain"/>
    <property type="match status" value="1"/>
</dbReference>